<reference evidence="2" key="1">
    <citation type="submission" date="2021-06" db="EMBL/GenBank/DDBJ databases">
        <authorList>
            <person name="Kallberg Y."/>
            <person name="Tangrot J."/>
            <person name="Rosling A."/>
        </authorList>
    </citation>
    <scope>NUCLEOTIDE SEQUENCE</scope>
    <source>
        <strain evidence="2">IA702</strain>
    </source>
</reference>
<dbReference type="InterPro" id="IPR009057">
    <property type="entry name" value="Homeodomain-like_sf"/>
</dbReference>
<protein>
    <submittedName>
        <fullName evidence="2">5695_t:CDS:1</fullName>
    </submittedName>
</protein>
<dbReference type="Proteomes" id="UP000789572">
    <property type="component" value="Unassembled WGS sequence"/>
</dbReference>
<sequence length="73" mass="8791">DTSPLKQEEKDYIMKRARHTRKWKKISDDLPGRTRLQVRNYYYSTRRRRDTQSIQDTLAFSTTNISPEPVQSM</sequence>
<feature type="non-terminal residue" evidence="2">
    <location>
        <position position="1"/>
    </location>
</feature>
<evidence type="ECO:0000313" key="2">
    <source>
        <dbReference type="EMBL" id="CAG8670274.1"/>
    </source>
</evidence>
<comment type="caution">
    <text evidence="2">The sequence shown here is derived from an EMBL/GenBank/DDBJ whole genome shotgun (WGS) entry which is preliminary data.</text>
</comment>
<feature type="domain" description="HTH myb-type" evidence="1">
    <location>
        <begin position="1"/>
        <end position="50"/>
    </location>
</feature>
<dbReference type="AlphaFoldDB" id="A0A9N9EFW7"/>
<dbReference type="EMBL" id="CAJVPJ010006656">
    <property type="protein sequence ID" value="CAG8670274.1"/>
    <property type="molecule type" value="Genomic_DNA"/>
</dbReference>
<evidence type="ECO:0000259" key="1">
    <source>
        <dbReference type="PROSITE" id="PS51294"/>
    </source>
</evidence>
<dbReference type="InterPro" id="IPR001005">
    <property type="entry name" value="SANT/Myb"/>
</dbReference>
<name>A0A9N9EFW7_9GLOM</name>
<dbReference type="SUPFAM" id="SSF46689">
    <property type="entry name" value="Homeodomain-like"/>
    <property type="match status" value="1"/>
</dbReference>
<keyword evidence="3" id="KW-1185">Reference proteome</keyword>
<evidence type="ECO:0000313" key="3">
    <source>
        <dbReference type="Proteomes" id="UP000789572"/>
    </source>
</evidence>
<dbReference type="Gene3D" id="1.10.10.60">
    <property type="entry name" value="Homeodomain-like"/>
    <property type="match status" value="1"/>
</dbReference>
<accession>A0A9N9EFW7</accession>
<gene>
    <name evidence="2" type="ORF">POCULU_LOCUS10931</name>
</gene>
<proteinExistence type="predicted"/>
<organism evidence="2 3">
    <name type="scientific">Paraglomus occultum</name>
    <dbReference type="NCBI Taxonomy" id="144539"/>
    <lineage>
        <taxon>Eukaryota</taxon>
        <taxon>Fungi</taxon>
        <taxon>Fungi incertae sedis</taxon>
        <taxon>Mucoromycota</taxon>
        <taxon>Glomeromycotina</taxon>
        <taxon>Glomeromycetes</taxon>
        <taxon>Paraglomerales</taxon>
        <taxon>Paraglomeraceae</taxon>
        <taxon>Paraglomus</taxon>
    </lineage>
</organism>
<dbReference type="InterPro" id="IPR017930">
    <property type="entry name" value="Myb_dom"/>
</dbReference>
<dbReference type="PROSITE" id="PS51294">
    <property type="entry name" value="HTH_MYB"/>
    <property type="match status" value="1"/>
</dbReference>
<dbReference type="CDD" id="cd00167">
    <property type="entry name" value="SANT"/>
    <property type="match status" value="1"/>
</dbReference>
<dbReference type="Pfam" id="PF00249">
    <property type="entry name" value="Myb_DNA-binding"/>
    <property type="match status" value="1"/>
</dbReference>